<feature type="transmembrane region" description="Helical" evidence="1">
    <location>
        <begin position="1031"/>
        <end position="1049"/>
    </location>
</feature>
<feature type="transmembrane region" description="Helical" evidence="1">
    <location>
        <begin position="926"/>
        <end position="944"/>
    </location>
</feature>
<dbReference type="Gene3D" id="3.30.70.1320">
    <property type="entry name" value="Multidrug efflux transporter AcrB pore domain like"/>
    <property type="match status" value="1"/>
</dbReference>
<dbReference type="Pfam" id="PF00873">
    <property type="entry name" value="ACR_tran"/>
    <property type="match status" value="2"/>
</dbReference>
<dbReference type="InterPro" id="IPR027463">
    <property type="entry name" value="AcrB_DN_DC_subdom"/>
</dbReference>
<feature type="transmembrane region" description="Helical" evidence="1">
    <location>
        <begin position="347"/>
        <end position="363"/>
    </location>
</feature>
<gene>
    <name evidence="2" type="ORF">CWE13_02655</name>
</gene>
<dbReference type="GO" id="GO:0005886">
    <property type="term" value="C:plasma membrane"/>
    <property type="evidence" value="ECO:0007669"/>
    <property type="project" value="TreeGrafter"/>
</dbReference>
<comment type="caution">
    <text evidence="2">The sequence shown here is derived from an EMBL/GenBank/DDBJ whole genome shotgun (WGS) entry which is preliminary data.</text>
</comment>
<dbReference type="PANTHER" id="PTHR32063:SF0">
    <property type="entry name" value="SWARMING MOTILITY PROTEIN SWRC"/>
    <property type="match status" value="1"/>
</dbReference>
<dbReference type="PANTHER" id="PTHR32063">
    <property type="match status" value="1"/>
</dbReference>
<feature type="transmembrane region" description="Helical" evidence="1">
    <location>
        <begin position="474"/>
        <end position="496"/>
    </location>
</feature>
<evidence type="ECO:0000313" key="2">
    <source>
        <dbReference type="EMBL" id="RUO38563.1"/>
    </source>
</evidence>
<feature type="transmembrane region" description="Helical" evidence="1">
    <location>
        <begin position="1055"/>
        <end position="1082"/>
    </location>
</feature>
<dbReference type="Gene3D" id="1.20.1640.10">
    <property type="entry name" value="Multidrug efflux transporter AcrB transmembrane domain"/>
    <property type="match status" value="3"/>
</dbReference>
<keyword evidence="3" id="KW-1185">Reference proteome</keyword>
<proteinExistence type="predicted"/>
<keyword evidence="1" id="KW-0812">Transmembrane</keyword>
<feature type="transmembrane region" description="Helical" evidence="1">
    <location>
        <begin position="370"/>
        <end position="390"/>
    </location>
</feature>
<dbReference type="OrthoDB" id="5287122at2"/>
<feature type="transmembrane region" description="Helical" evidence="1">
    <location>
        <begin position="441"/>
        <end position="462"/>
    </location>
</feature>
<evidence type="ECO:0000256" key="1">
    <source>
        <dbReference type="SAM" id="Phobius"/>
    </source>
</evidence>
<dbReference type="Gene3D" id="3.30.70.1430">
    <property type="entry name" value="Multidrug efflux transporter AcrB pore domain"/>
    <property type="match status" value="2"/>
</dbReference>
<feature type="transmembrane region" description="Helical" evidence="1">
    <location>
        <begin position="557"/>
        <end position="581"/>
    </location>
</feature>
<dbReference type="Gene3D" id="3.30.70.1440">
    <property type="entry name" value="Multidrug efflux transporter AcrB pore domain"/>
    <property type="match status" value="1"/>
</dbReference>
<dbReference type="GO" id="GO:0042910">
    <property type="term" value="F:xenobiotic transmembrane transporter activity"/>
    <property type="evidence" value="ECO:0007669"/>
    <property type="project" value="TreeGrafter"/>
</dbReference>
<evidence type="ECO:0000313" key="3">
    <source>
        <dbReference type="Proteomes" id="UP000286934"/>
    </source>
</evidence>
<dbReference type="PRINTS" id="PR00702">
    <property type="entry name" value="ACRIFLAVINRP"/>
</dbReference>
<dbReference type="EMBL" id="PIPP01000001">
    <property type="protein sequence ID" value="RUO38563.1"/>
    <property type="molecule type" value="Genomic_DNA"/>
</dbReference>
<dbReference type="SUPFAM" id="SSF82714">
    <property type="entry name" value="Multidrug efflux transporter AcrB TolC docking domain, DN and DC subdomains"/>
    <property type="match status" value="2"/>
</dbReference>
<dbReference type="Gene3D" id="3.30.2090.10">
    <property type="entry name" value="Multidrug efflux transporter AcrB TolC docking domain, DN and DC subdomains"/>
    <property type="match status" value="2"/>
</dbReference>
<organism evidence="2 3">
    <name type="scientific">Aliidiomarina shirensis</name>
    <dbReference type="NCBI Taxonomy" id="1048642"/>
    <lineage>
        <taxon>Bacteria</taxon>
        <taxon>Pseudomonadati</taxon>
        <taxon>Pseudomonadota</taxon>
        <taxon>Gammaproteobacteria</taxon>
        <taxon>Alteromonadales</taxon>
        <taxon>Idiomarinaceae</taxon>
        <taxon>Aliidiomarina</taxon>
    </lineage>
</organism>
<feature type="transmembrane region" description="Helical" evidence="1">
    <location>
        <begin position="531"/>
        <end position="551"/>
    </location>
</feature>
<dbReference type="RefSeq" id="WP_126805779.1">
    <property type="nucleotide sequence ID" value="NZ_PIPP01000001.1"/>
</dbReference>
<feature type="transmembrane region" description="Helical" evidence="1">
    <location>
        <begin position="956"/>
        <end position="976"/>
    </location>
</feature>
<dbReference type="AlphaFoldDB" id="A0A432WXS2"/>
<reference evidence="3" key="1">
    <citation type="journal article" date="2018" name="Front. Microbiol.">
        <title>Genome-Based Analysis Reveals the Taxonomy and Diversity of the Family Idiomarinaceae.</title>
        <authorList>
            <person name="Liu Y."/>
            <person name="Lai Q."/>
            <person name="Shao Z."/>
        </authorList>
    </citation>
    <scope>NUCLEOTIDE SEQUENCE [LARGE SCALE GENOMIC DNA]</scope>
    <source>
        <strain evidence="3">AIS</strain>
    </source>
</reference>
<feature type="transmembrane region" description="Helical" evidence="1">
    <location>
        <begin position="982"/>
        <end position="1003"/>
    </location>
</feature>
<dbReference type="SUPFAM" id="SSF82693">
    <property type="entry name" value="Multidrug efflux transporter AcrB pore domain, PN1, PN2, PC1 and PC2 subdomains"/>
    <property type="match status" value="2"/>
</dbReference>
<keyword evidence="1" id="KW-0472">Membrane</keyword>
<dbReference type="SUPFAM" id="SSF82866">
    <property type="entry name" value="Multidrug efflux transporter AcrB transmembrane domain"/>
    <property type="match status" value="2"/>
</dbReference>
<name>A0A432WXS2_9GAMM</name>
<feature type="transmembrane region" description="Helical" evidence="1">
    <location>
        <begin position="396"/>
        <end position="420"/>
    </location>
</feature>
<protein>
    <submittedName>
        <fullName evidence="2">Acriflavin resistance protein</fullName>
    </submittedName>
</protein>
<keyword evidence="1" id="KW-1133">Transmembrane helix</keyword>
<dbReference type="Proteomes" id="UP000286934">
    <property type="component" value="Unassembled WGS sequence"/>
</dbReference>
<sequence length="1108" mass="121942">MNASNPSRKGIAALAVRRPVTIIMFTLAIVLFGFVGLGRLPVNLLPDLSYPTLTVRTVYAGAAPSEIEQLINRPIEETLGTVKGVRTITSYARSGQSDIVLEFVWGTNMDFAGIDIREKLDMVMLPLDIEKPTLLRFNPNLEPIMRLALNREASNGSPWQLQELRRYADDELKRQVESIPGVAAVRTGGGYEDEVQILVDEYRIGQLNIDMQTIINRLRAENMNQSGGRIETGTQEFLVRTVNQFRSLEDMENIYIASRDGTPIQLKDIAQVRSGHKDRTAISRVNGRESIELNLYREGDANTVTVADAVRARLPQLNKQLPADYSIELLSDQSTFIRNAISAVKQNALFGGLLAMGVILLFLRKIGPTIIISLAIPVSIVATFLFMFMGGLSLNLMSLGGIALAVGLLVDNAIVVLENIDRRKHLGEDSRTAAIIGTQEVTGAVVAATLTTLAVFVPLVFVSGMAGQLFTDQALTVSFALIASLFVALTLIPMLASRQFRKHYQEAQEQQLAQQTTQPTTPTAPPTRRGVLFWLGWPFRMVWKTIFYWIPLFVIRIFRVIFGAIATVLGWLARPIIYVFDKMLASVGKAHSGSLNRMQNKPWLFFSLFAALTIACFALVPRLGAELIPQMEQREFFVDIELPRGTPIARTDEFLASVATHLSHDSRVERTYSVAGSGSLMQVQANQGGDFWGRFHVVTKATVTPELRDELISELRRYLDQQPDVQARIDFPELVSIDMPMVVELYGYELDRLLDNAEQIATRLEEDPAFTDVRNGLTRGQPELEIIFDHARLSWVGLTAPDVARVISTQIGGQIATQYSLQDRQIDIRVRLPDHVRQDPNLVSQLIINPGSEVELPLSAVAEIRSTVGPSEITRLSQQRVALISASAAGDLRSAQAKLEQIISEVRLAPGVTANIGGQSELLEQSYNSLLLALGLAVFLVYLVMASQFESFGHPLLIMFSVPLAAAGSIVGLWLTNTPLSVVVFIGLIMLAGIVVNNAIVLIDRINQLRTEGINKLQAIQQAAAQRLRPILMTTLTTVLGLLPLALGIGEGAELSASMAIAVISGLLFATLLTLLFIPLVYQLFDRKNFNAITAENTRTEVSGGTHE</sequence>
<dbReference type="InterPro" id="IPR001036">
    <property type="entry name" value="Acrflvin-R"/>
</dbReference>
<accession>A0A432WXS2</accession>
<feature type="transmembrane region" description="Helical" evidence="1">
    <location>
        <begin position="602"/>
        <end position="620"/>
    </location>
</feature>
<feature type="transmembrane region" description="Helical" evidence="1">
    <location>
        <begin position="20"/>
        <end position="40"/>
    </location>
</feature>